<dbReference type="EMBL" id="CAJZBQ010000001">
    <property type="protein sequence ID" value="CAG9310184.1"/>
    <property type="molecule type" value="Genomic_DNA"/>
</dbReference>
<proteinExistence type="predicted"/>
<dbReference type="InterPro" id="IPR028082">
    <property type="entry name" value="Peripla_BP_I"/>
</dbReference>
<accession>A0AAU9IGE2</accession>
<evidence type="ECO:0008006" key="3">
    <source>
        <dbReference type="Google" id="ProtNLM"/>
    </source>
</evidence>
<reference evidence="1" key="1">
    <citation type="submission" date="2021-09" db="EMBL/GenBank/DDBJ databases">
        <authorList>
            <consortium name="AG Swart"/>
            <person name="Singh M."/>
            <person name="Singh A."/>
            <person name="Seah K."/>
            <person name="Emmerich C."/>
        </authorList>
    </citation>
    <scope>NUCLEOTIDE SEQUENCE</scope>
    <source>
        <strain evidence="1">ATCC30299</strain>
    </source>
</reference>
<dbReference type="Proteomes" id="UP001162131">
    <property type="component" value="Unassembled WGS sequence"/>
</dbReference>
<keyword evidence="2" id="KW-1185">Reference proteome</keyword>
<protein>
    <recommendedName>
        <fullName evidence="3">Receptor ligand binding region domain-containing protein</fullName>
    </recommendedName>
</protein>
<evidence type="ECO:0000313" key="1">
    <source>
        <dbReference type="EMBL" id="CAG9310184.1"/>
    </source>
</evidence>
<dbReference type="SUPFAM" id="SSF53822">
    <property type="entry name" value="Periplasmic binding protein-like I"/>
    <property type="match status" value="1"/>
</dbReference>
<sequence>MAIFVKSQLTANILYSSFTNLELALKISSLLLQNFQGQLDLNVTYIETSEDLKLATDVSNIVFDLTYSASLSELIKELAEEKHFIIASIIETSSTYSEWEFFIHNSLKDQIGALISIVSYLNWETFIVVSDQTYSEDDGFLNYFSNKNYQWFYFSNSNDQSLADLFIGKIVQASGIRNIVILNRGESTKLLLKSLEKSNLLYIGTGAIIGNKGFWGLYGNGVVSYCESGLELADSYYNYEGLAFVKFLKQILSFISIYDSLALREFLSKNTEDHHPLSNFTLINTKNSENLLVGNIFNGILTLVKPLVYPGNSSKIPNSPTTDIAIWIADGTSNPGSLSENSTLKFVYGELYALELWENKHSLDNFKIKVVDTDCGVF</sequence>
<comment type="caution">
    <text evidence="1">The sequence shown here is derived from an EMBL/GenBank/DDBJ whole genome shotgun (WGS) entry which is preliminary data.</text>
</comment>
<dbReference type="AlphaFoldDB" id="A0AAU9IGE2"/>
<gene>
    <name evidence="1" type="ORF">BSTOLATCC_MIC393</name>
</gene>
<name>A0AAU9IGE2_9CILI</name>
<evidence type="ECO:0000313" key="2">
    <source>
        <dbReference type="Proteomes" id="UP001162131"/>
    </source>
</evidence>
<organism evidence="1 2">
    <name type="scientific">Blepharisma stoltei</name>
    <dbReference type="NCBI Taxonomy" id="1481888"/>
    <lineage>
        <taxon>Eukaryota</taxon>
        <taxon>Sar</taxon>
        <taxon>Alveolata</taxon>
        <taxon>Ciliophora</taxon>
        <taxon>Postciliodesmatophora</taxon>
        <taxon>Heterotrichea</taxon>
        <taxon>Heterotrichida</taxon>
        <taxon>Blepharismidae</taxon>
        <taxon>Blepharisma</taxon>
    </lineage>
</organism>